<dbReference type="AlphaFoldDB" id="A0A2N0AN77"/>
<comment type="caution">
    <text evidence="4">The sequence shown here is derived from an EMBL/GenBank/DDBJ whole genome shotgun (WGS) entry which is preliminary data.</text>
</comment>
<dbReference type="SMART" id="SM00065">
    <property type="entry name" value="GAF"/>
    <property type="match status" value="1"/>
</dbReference>
<evidence type="ECO:0000259" key="3">
    <source>
        <dbReference type="SMART" id="SM00331"/>
    </source>
</evidence>
<reference evidence="4 5" key="1">
    <citation type="submission" date="2017-07" db="EMBL/GenBank/DDBJ databases">
        <title>Leptospira spp. isolated from tropical soils.</title>
        <authorList>
            <person name="Thibeaux R."/>
            <person name="Iraola G."/>
            <person name="Ferres I."/>
            <person name="Bierque E."/>
            <person name="Girault D."/>
            <person name="Soupe-Gilbert M.-E."/>
            <person name="Picardeau M."/>
            <person name="Goarant C."/>
        </authorList>
    </citation>
    <scope>NUCLEOTIDE SEQUENCE [LARGE SCALE GENOMIC DNA]</scope>
    <source>
        <strain evidence="4 5">FH2-B-A1</strain>
    </source>
</reference>
<keyword evidence="1" id="KW-0378">Hydrolase</keyword>
<sequence length="579" mass="66181">MSSRKPDYGRYQHLESFIHLSKDAIWCYELDIPMPISLSLEEQMEYVWNHSVIRECNLAMAKFYGYHSVHEIVGKYLKDLVTLKSVFLLRKFIENTYQLENYEYIVELSDGNQRVFLMNSHGQVEDGHLLRIWGQQIEISSIRESEVKLSGLLRFSQIVTEVSKTFVHTKAEFVSDAIQFALEELGKYSRADRVFAAEISSDKQFLSVTHEWVLDGIPSLFSVGTKLPIAKMNPERLGILASDGVIHIADTQLMVDEPWHLDLFKRAEVRSILVVGLRDEGSVIGILGITTYEQIGNWSEETKQLLGLVAGFISQGLVRAKNEIKLMKKEKILQRFYSDVKEDLALAKLTQEAWVAKDFGEIQNVKIQSRFLPYDEIGGDLILYERLSEECIDIFFGDISGHGISSALVSGIAAVSFKKHSKLESSPSAILSAMHLELKTIIFKHHISACVLRLYPKERKVEFSFAGHPPVVFWKEDERVMKLVKDEMYPILLLDHWEGKTISKTFEPGDRLLLYSDGIYELEEETGGYIGLDVFLQELSEMISVSDTTDTLLKKMIANCLIDKERIIHDDIAVLFMEF</sequence>
<evidence type="ECO:0000313" key="4">
    <source>
        <dbReference type="EMBL" id="PJZ85749.1"/>
    </source>
</evidence>
<feature type="domain" description="GAF" evidence="2">
    <location>
        <begin position="173"/>
        <end position="327"/>
    </location>
</feature>
<dbReference type="Pfam" id="PF07228">
    <property type="entry name" value="SpoIIE"/>
    <property type="match status" value="1"/>
</dbReference>
<name>A0A2N0AN77_9LEPT</name>
<dbReference type="SMART" id="SM00331">
    <property type="entry name" value="PP2C_SIG"/>
    <property type="match status" value="1"/>
</dbReference>
<dbReference type="InterPro" id="IPR052016">
    <property type="entry name" value="Bact_Sigma-Reg"/>
</dbReference>
<dbReference type="PANTHER" id="PTHR43156:SF2">
    <property type="entry name" value="STAGE II SPORULATION PROTEIN E"/>
    <property type="match status" value="1"/>
</dbReference>
<feature type="domain" description="PPM-type phosphatase" evidence="3">
    <location>
        <begin position="362"/>
        <end position="579"/>
    </location>
</feature>
<keyword evidence="5" id="KW-1185">Reference proteome</keyword>
<dbReference type="Gene3D" id="3.30.450.40">
    <property type="match status" value="1"/>
</dbReference>
<dbReference type="InterPro" id="IPR001932">
    <property type="entry name" value="PPM-type_phosphatase-like_dom"/>
</dbReference>
<evidence type="ECO:0000256" key="1">
    <source>
        <dbReference type="ARBA" id="ARBA00022801"/>
    </source>
</evidence>
<gene>
    <name evidence="4" type="ORF">CH364_05980</name>
</gene>
<dbReference type="Pfam" id="PF01590">
    <property type="entry name" value="GAF"/>
    <property type="match status" value="1"/>
</dbReference>
<dbReference type="InterPro" id="IPR029016">
    <property type="entry name" value="GAF-like_dom_sf"/>
</dbReference>
<dbReference type="InterPro" id="IPR036457">
    <property type="entry name" value="PPM-type-like_dom_sf"/>
</dbReference>
<dbReference type="RefSeq" id="WP_100742636.1">
    <property type="nucleotide sequence ID" value="NZ_NPDW01000001.1"/>
</dbReference>
<dbReference type="Proteomes" id="UP000232145">
    <property type="component" value="Unassembled WGS sequence"/>
</dbReference>
<dbReference type="EMBL" id="NPDX01000001">
    <property type="protein sequence ID" value="PJZ85749.1"/>
    <property type="molecule type" value="Genomic_DNA"/>
</dbReference>
<dbReference type="PANTHER" id="PTHR43156">
    <property type="entry name" value="STAGE II SPORULATION PROTEIN E-RELATED"/>
    <property type="match status" value="1"/>
</dbReference>
<dbReference type="OrthoDB" id="305353at2"/>
<organism evidence="4 5">
    <name type="scientific">Leptospira harrisiae</name>
    <dbReference type="NCBI Taxonomy" id="2023189"/>
    <lineage>
        <taxon>Bacteria</taxon>
        <taxon>Pseudomonadati</taxon>
        <taxon>Spirochaetota</taxon>
        <taxon>Spirochaetia</taxon>
        <taxon>Leptospirales</taxon>
        <taxon>Leptospiraceae</taxon>
        <taxon>Leptospira</taxon>
    </lineage>
</organism>
<dbReference type="Gene3D" id="3.60.40.10">
    <property type="entry name" value="PPM-type phosphatase domain"/>
    <property type="match status" value="1"/>
</dbReference>
<evidence type="ECO:0000313" key="5">
    <source>
        <dbReference type="Proteomes" id="UP000232145"/>
    </source>
</evidence>
<proteinExistence type="predicted"/>
<protein>
    <submittedName>
        <fullName evidence="4">Serine/threonine protein phosphatase</fullName>
    </submittedName>
</protein>
<dbReference type="GO" id="GO:0016791">
    <property type="term" value="F:phosphatase activity"/>
    <property type="evidence" value="ECO:0007669"/>
    <property type="project" value="TreeGrafter"/>
</dbReference>
<evidence type="ECO:0000259" key="2">
    <source>
        <dbReference type="SMART" id="SM00065"/>
    </source>
</evidence>
<dbReference type="SUPFAM" id="SSF55781">
    <property type="entry name" value="GAF domain-like"/>
    <property type="match status" value="1"/>
</dbReference>
<dbReference type="InterPro" id="IPR003018">
    <property type="entry name" value="GAF"/>
</dbReference>
<accession>A0A2N0AN77</accession>